<keyword evidence="1" id="KW-1133">Transmembrane helix</keyword>
<evidence type="ECO:0000313" key="2">
    <source>
        <dbReference type="EMBL" id="KAG9267358.1"/>
    </source>
</evidence>
<accession>A0A8T2L5Y1</accession>
<dbReference type="EMBL" id="JAICCE010000015">
    <property type="protein sequence ID" value="KAG9267358.1"/>
    <property type="molecule type" value="Genomic_DNA"/>
</dbReference>
<proteinExistence type="predicted"/>
<dbReference type="PANTHER" id="PTHR37857">
    <property type="entry name" value="TRANSMEMBRANE PROTEIN 273"/>
    <property type="match status" value="1"/>
</dbReference>
<keyword evidence="1" id="KW-0812">Transmembrane</keyword>
<gene>
    <name evidence="2" type="ORF">AMEX_G18189</name>
</gene>
<dbReference type="AlphaFoldDB" id="A0A8T2L5Y1"/>
<dbReference type="Pfam" id="PF14986">
    <property type="entry name" value="DUF4514"/>
    <property type="match status" value="1"/>
</dbReference>
<sequence length="96" mass="10821">MSLTPDHKRHPCAFIFLFTVDTLLKQVRGDGNSSSDEPEVKYALIGAGIGLIFAACFIAVKVCMIKRHMLDNEPSEDSFRRPSLQYRVTEMDSRIS</sequence>
<dbReference type="PANTHER" id="PTHR37857:SF1">
    <property type="entry name" value="TRANSMEMBRANE PROTEIN 273"/>
    <property type="match status" value="1"/>
</dbReference>
<reference evidence="2 3" key="1">
    <citation type="submission" date="2021-07" db="EMBL/GenBank/DDBJ databases">
        <authorList>
            <person name="Imarazene B."/>
            <person name="Zahm M."/>
            <person name="Klopp C."/>
            <person name="Cabau C."/>
            <person name="Beille S."/>
            <person name="Jouanno E."/>
            <person name="Castinel A."/>
            <person name="Lluch J."/>
            <person name="Gil L."/>
            <person name="Kuchtly C."/>
            <person name="Lopez Roques C."/>
            <person name="Donnadieu C."/>
            <person name="Parrinello H."/>
            <person name="Journot L."/>
            <person name="Du K."/>
            <person name="Schartl M."/>
            <person name="Retaux S."/>
            <person name="Guiguen Y."/>
        </authorList>
    </citation>
    <scope>NUCLEOTIDE SEQUENCE [LARGE SCALE GENOMIC DNA]</scope>
    <source>
        <strain evidence="2">Pach_M1</strain>
        <tissue evidence="2">Testis</tissue>
    </source>
</reference>
<feature type="transmembrane region" description="Helical" evidence="1">
    <location>
        <begin position="42"/>
        <end position="60"/>
    </location>
</feature>
<evidence type="ECO:0000256" key="1">
    <source>
        <dbReference type="SAM" id="Phobius"/>
    </source>
</evidence>
<protein>
    <recommendedName>
        <fullName evidence="4">Transmembrane protein 273</fullName>
    </recommendedName>
</protein>
<name>A0A8T2L5Y1_ASTMX</name>
<evidence type="ECO:0008006" key="4">
    <source>
        <dbReference type="Google" id="ProtNLM"/>
    </source>
</evidence>
<comment type="caution">
    <text evidence="2">The sequence shown here is derived from an EMBL/GenBank/DDBJ whole genome shotgun (WGS) entry which is preliminary data.</text>
</comment>
<organism evidence="2 3">
    <name type="scientific">Astyanax mexicanus</name>
    <name type="common">Blind cave fish</name>
    <name type="synonym">Astyanax fasciatus mexicanus</name>
    <dbReference type="NCBI Taxonomy" id="7994"/>
    <lineage>
        <taxon>Eukaryota</taxon>
        <taxon>Metazoa</taxon>
        <taxon>Chordata</taxon>
        <taxon>Craniata</taxon>
        <taxon>Vertebrata</taxon>
        <taxon>Euteleostomi</taxon>
        <taxon>Actinopterygii</taxon>
        <taxon>Neopterygii</taxon>
        <taxon>Teleostei</taxon>
        <taxon>Ostariophysi</taxon>
        <taxon>Characiformes</taxon>
        <taxon>Characoidei</taxon>
        <taxon>Acestrorhamphidae</taxon>
        <taxon>Acestrorhamphinae</taxon>
        <taxon>Astyanax</taxon>
    </lineage>
</organism>
<keyword evidence="1" id="KW-0472">Membrane</keyword>
<dbReference type="InterPro" id="IPR029395">
    <property type="entry name" value="DUF4514"/>
</dbReference>
<dbReference type="Proteomes" id="UP000752171">
    <property type="component" value="Unassembled WGS sequence"/>
</dbReference>
<evidence type="ECO:0000313" key="3">
    <source>
        <dbReference type="Proteomes" id="UP000752171"/>
    </source>
</evidence>